<dbReference type="InterPro" id="IPR011009">
    <property type="entry name" value="Kinase-like_dom_sf"/>
</dbReference>
<evidence type="ECO:0000313" key="11">
    <source>
        <dbReference type="Proteomes" id="UP000316331"/>
    </source>
</evidence>
<dbReference type="CDD" id="cd14014">
    <property type="entry name" value="STKc_PknB_like"/>
    <property type="match status" value="1"/>
</dbReference>
<dbReference type="InterPro" id="IPR008271">
    <property type="entry name" value="Ser/Thr_kinase_AS"/>
</dbReference>
<dbReference type="Proteomes" id="UP000316331">
    <property type="component" value="Unassembled WGS sequence"/>
</dbReference>
<evidence type="ECO:0000256" key="7">
    <source>
        <dbReference type="PROSITE-ProRule" id="PRU10141"/>
    </source>
</evidence>
<gene>
    <name evidence="10" type="ORF">FB390_2477</name>
</gene>
<dbReference type="SMART" id="SM00220">
    <property type="entry name" value="S_TKc"/>
    <property type="match status" value="1"/>
</dbReference>
<dbReference type="OrthoDB" id="9762169at2"/>
<dbReference type="AlphaFoldDB" id="A0A543FAM4"/>
<feature type="domain" description="Protein kinase" evidence="9">
    <location>
        <begin position="11"/>
        <end position="274"/>
    </location>
</feature>
<feature type="region of interest" description="Disordered" evidence="8">
    <location>
        <begin position="436"/>
        <end position="463"/>
    </location>
</feature>
<feature type="region of interest" description="Disordered" evidence="8">
    <location>
        <begin position="496"/>
        <end position="529"/>
    </location>
</feature>
<name>A0A543FAM4_9NOCA</name>
<dbReference type="FunFam" id="1.10.510.10:FF:000021">
    <property type="entry name" value="Serine/threonine protein kinase"/>
    <property type="match status" value="1"/>
</dbReference>
<evidence type="ECO:0000256" key="4">
    <source>
        <dbReference type="ARBA" id="ARBA00022741"/>
    </source>
</evidence>
<reference evidence="10 11" key="1">
    <citation type="submission" date="2019-06" db="EMBL/GenBank/DDBJ databases">
        <title>Sequencing the genomes of 1000 actinobacteria strains.</title>
        <authorList>
            <person name="Klenk H.-P."/>
        </authorList>
    </citation>
    <scope>NUCLEOTIDE SEQUENCE [LARGE SCALE GENOMIC DNA]</scope>
    <source>
        <strain evidence="10 11">DSM 103495</strain>
    </source>
</reference>
<evidence type="ECO:0000256" key="5">
    <source>
        <dbReference type="ARBA" id="ARBA00022777"/>
    </source>
</evidence>
<feature type="compositionally biased region" description="Low complexity" evidence="8">
    <location>
        <begin position="339"/>
        <end position="357"/>
    </location>
</feature>
<keyword evidence="11" id="KW-1185">Reference proteome</keyword>
<dbReference type="InterPro" id="IPR017441">
    <property type="entry name" value="Protein_kinase_ATP_BS"/>
</dbReference>
<dbReference type="PROSITE" id="PS00108">
    <property type="entry name" value="PROTEIN_KINASE_ST"/>
    <property type="match status" value="1"/>
</dbReference>
<feature type="compositionally biased region" description="Low complexity" evidence="8">
    <location>
        <begin position="313"/>
        <end position="324"/>
    </location>
</feature>
<dbReference type="Pfam" id="PF00069">
    <property type="entry name" value="Pkinase"/>
    <property type="match status" value="1"/>
</dbReference>
<dbReference type="EC" id="2.7.11.1" evidence="1"/>
<dbReference type="Gene3D" id="3.30.200.20">
    <property type="entry name" value="Phosphorylase Kinase, domain 1"/>
    <property type="match status" value="1"/>
</dbReference>
<keyword evidence="6 7" id="KW-0067">ATP-binding</keyword>
<dbReference type="GO" id="GO:0004674">
    <property type="term" value="F:protein serine/threonine kinase activity"/>
    <property type="evidence" value="ECO:0007669"/>
    <property type="project" value="UniProtKB-KW"/>
</dbReference>
<keyword evidence="3" id="KW-0808">Transferase</keyword>
<dbReference type="Gene3D" id="1.10.510.10">
    <property type="entry name" value="Transferase(Phosphotransferase) domain 1"/>
    <property type="match status" value="1"/>
</dbReference>
<dbReference type="PANTHER" id="PTHR43289:SF6">
    <property type="entry name" value="SERINE_THREONINE-PROTEIN KINASE NEKL-3"/>
    <property type="match status" value="1"/>
</dbReference>
<dbReference type="EMBL" id="VFPG01000001">
    <property type="protein sequence ID" value="TQM30840.1"/>
    <property type="molecule type" value="Genomic_DNA"/>
</dbReference>
<sequence length="689" mass="73156">MLDNGAVFAGYTVERLLGRGGMGSVYLARHPRLPRWTALKLLNRELFFDTEIRARFEREADLVAQLDHPNIVTVFDRGVEGEQLWISMQYVDGVDAASLDARALPPQRAVQIVAETAKALDFAHGKGVLHRDVKPANILLERAEGGLERVFLTDFGIARFRDDTGKLTQTGTFTATLAFASPEQLSGAVLDHRSDQYSLACSLFRMLTGTVPFEASNPVAVIQGHMQQPPPRLSAVRPGLPPALDAVLSRALAKRPDDRFDSCAEFAEAARRALADAGSGPFPLADNGFGHRASATPALPTTPGYSIPSEGFSAPPTAYSTPPTLGHPNSPAASRDEWSGYASSPAATSATASGQGTNPWAHSSGATPSQEARPNDQASWREYPDQSGSRHDSVFGNAAPTHDVAGQRNYGEAVGVDTPNSSQPLVNPAHGSGFIRGSAGAPAHSTPHRLHAPVTHGRAPSRSRRTAVLGTAVGATLALLAVTVLVLDRGSAELGASASTTSAAEVASSTQRPAKASAAPTTSKKHDDDATLADNIALISKAFPGMTPEVDEDNVVHTGPGHNGSTCFAHEAGSANAMDAGAPDFGNWTAYWYCFGGPNKASYELFVYRSPEDVQAAVDTLPEHTTSTAEHGSETYTNYLLDGHPAAKRPRMITVFTGAKKRANFLMYSVGFIATQDEFMNWWRTAPLS</sequence>
<feature type="compositionally biased region" description="Low complexity" evidence="8">
    <location>
        <begin position="496"/>
        <end position="522"/>
    </location>
</feature>
<keyword evidence="4 7" id="KW-0547">Nucleotide-binding</keyword>
<dbReference type="PROSITE" id="PS50011">
    <property type="entry name" value="PROTEIN_KINASE_DOM"/>
    <property type="match status" value="1"/>
</dbReference>
<feature type="binding site" evidence="7">
    <location>
        <position position="40"/>
    </location>
    <ligand>
        <name>ATP</name>
        <dbReference type="ChEBI" id="CHEBI:30616"/>
    </ligand>
</feature>
<dbReference type="RefSeq" id="WP_141809045.1">
    <property type="nucleotide sequence ID" value="NZ_VFPG01000001.1"/>
</dbReference>
<dbReference type="SUPFAM" id="SSF56112">
    <property type="entry name" value="Protein kinase-like (PK-like)"/>
    <property type="match status" value="1"/>
</dbReference>
<dbReference type="PROSITE" id="PS00107">
    <property type="entry name" value="PROTEIN_KINASE_ATP"/>
    <property type="match status" value="1"/>
</dbReference>
<evidence type="ECO:0000256" key="3">
    <source>
        <dbReference type="ARBA" id="ARBA00022679"/>
    </source>
</evidence>
<protein>
    <recommendedName>
        <fullName evidence="1">non-specific serine/threonine protein kinase</fullName>
        <ecNumber evidence="1">2.7.11.1</ecNumber>
    </recommendedName>
</protein>
<feature type="compositionally biased region" description="Polar residues" evidence="8">
    <location>
        <begin position="358"/>
        <end position="378"/>
    </location>
</feature>
<feature type="region of interest" description="Disordered" evidence="8">
    <location>
        <begin position="293"/>
        <end position="404"/>
    </location>
</feature>
<evidence type="ECO:0000256" key="6">
    <source>
        <dbReference type="ARBA" id="ARBA00022840"/>
    </source>
</evidence>
<evidence type="ECO:0000259" key="9">
    <source>
        <dbReference type="PROSITE" id="PS50011"/>
    </source>
</evidence>
<proteinExistence type="predicted"/>
<evidence type="ECO:0000256" key="2">
    <source>
        <dbReference type="ARBA" id="ARBA00022527"/>
    </source>
</evidence>
<accession>A0A543FAM4</accession>
<evidence type="ECO:0000256" key="1">
    <source>
        <dbReference type="ARBA" id="ARBA00012513"/>
    </source>
</evidence>
<evidence type="ECO:0000256" key="8">
    <source>
        <dbReference type="SAM" id="MobiDB-lite"/>
    </source>
</evidence>
<keyword evidence="2" id="KW-0723">Serine/threonine-protein kinase</keyword>
<feature type="compositionally biased region" description="Basic and acidic residues" evidence="8">
    <location>
        <begin position="382"/>
        <end position="393"/>
    </location>
</feature>
<dbReference type="PANTHER" id="PTHR43289">
    <property type="entry name" value="MITOGEN-ACTIVATED PROTEIN KINASE KINASE KINASE 20-RELATED"/>
    <property type="match status" value="1"/>
</dbReference>
<comment type="caution">
    <text evidence="10">The sequence shown here is derived from an EMBL/GenBank/DDBJ whole genome shotgun (WGS) entry which is preliminary data.</text>
</comment>
<keyword evidence="5 10" id="KW-0418">Kinase</keyword>
<evidence type="ECO:0000313" key="10">
    <source>
        <dbReference type="EMBL" id="TQM30840.1"/>
    </source>
</evidence>
<dbReference type="GO" id="GO:0005524">
    <property type="term" value="F:ATP binding"/>
    <property type="evidence" value="ECO:0007669"/>
    <property type="project" value="UniProtKB-UniRule"/>
</dbReference>
<organism evidence="10 11">
    <name type="scientific">Nocardia bhagyanarayanae</name>
    <dbReference type="NCBI Taxonomy" id="1215925"/>
    <lineage>
        <taxon>Bacteria</taxon>
        <taxon>Bacillati</taxon>
        <taxon>Actinomycetota</taxon>
        <taxon>Actinomycetes</taxon>
        <taxon>Mycobacteriales</taxon>
        <taxon>Nocardiaceae</taxon>
        <taxon>Nocardia</taxon>
    </lineage>
</organism>
<dbReference type="InterPro" id="IPR000719">
    <property type="entry name" value="Prot_kinase_dom"/>
</dbReference>